<organism evidence="1 2">
    <name type="scientific">Paraburkholderia humisilvae</name>
    <dbReference type="NCBI Taxonomy" id="627669"/>
    <lineage>
        <taxon>Bacteria</taxon>
        <taxon>Pseudomonadati</taxon>
        <taxon>Pseudomonadota</taxon>
        <taxon>Betaproteobacteria</taxon>
        <taxon>Burkholderiales</taxon>
        <taxon>Burkholderiaceae</taxon>
        <taxon>Paraburkholderia</taxon>
    </lineage>
</organism>
<protein>
    <submittedName>
        <fullName evidence="1">Uncharacterized protein</fullName>
    </submittedName>
</protein>
<evidence type="ECO:0000313" key="1">
    <source>
        <dbReference type="EMBL" id="CAB3774333.1"/>
    </source>
</evidence>
<dbReference type="AlphaFoldDB" id="A0A6J5F7I9"/>
<dbReference type="EMBL" id="CADIKH010000109">
    <property type="protein sequence ID" value="CAB3774333.1"/>
    <property type="molecule type" value="Genomic_DNA"/>
</dbReference>
<gene>
    <name evidence="1" type="ORF">LMG29542_07726</name>
</gene>
<name>A0A6J5F7I9_9BURK</name>
<dbReference type="Proteomes" id="UP000494363">
    <property type="component" value="Unassembled WGS sequence"/>
</dbReference>
<accession>A0A6J5F7I9</accession>
<sequence>MRNMAASKQRPSLRVSCTNEGCSDKLTCRHLCPATTGSDRKHWNESCVCCSKEVSDVDAIGTSCTIPRALAWLQHHYDQAVRNAISGALFDDLNKDEIEAYEHLDEKTLDRIYANVYEWLIAEGEIQVDGIIRRVSDLLFEADRPALNDAQRAWLGRLCATPLRLYKVVNVACGRRMTLRDALNASSHLITLHDTQAVVPGTVIGLRIKYENGSSDLVGTAYRFSQEHAGYLLDWISDVVELDTQPPSVEKLSFMIRRAWIAQFLKAHD</sequence>
<evidence type="ECO:0000313" key="2">
    <source>
        <dbReference type="Proteomes" id="UP000494363"/>
    </source>
</evidence>
<proteinExistence type="predicted"/>
<keyword evidence="2" id="KW-1185">Reference proteome</keyword>
<reference evidence="1 2" key="1">
    <citation type="submission" date="2020-04" db="EMBL/GenBank/DDBJ databases">
        <authorList>
            <person name="De Canck E."/>
        </authorList>
    </citation>
    <scope>NUCLEOTIDE SEQUENCE [LARGE SCALE GENOMIC DNA]</scope>
    <source>
        <strain evidence="1 2">LMG 29542</strain>
    </source>
</reference>